<keyword evidence="1" id="KW-0472">Membrane</keyword>
<dbReference type="RefSeq" id="WP_089219455.1">
    <property type="nucleotide sequence ID" value="NZ_FZOS01000008.1"/>
</dbReference>
<feature type="transmembrane region" description="Helical" evidence="1">
    <location>
        <begin position="114"/>
        <end position="134"/>
    </location>
</feature>
<keyword evidence="1" id="KW-1133">Transmembrane helix</keyword>
<gene>
    <name evidence="2" type="ORF">SAMN06295912_10870</name>
</gene>
<feature type="transmembrane region" description="Helical" evidence="1">
    <location>
        <begin position="78"/>
        <end position="102"/>
    </location>
</feature>
<reference evidence="3" key="1">
    <citation type="submission" date="2017-06" db="EMBL/GenBank/DDBJ databases">
        <authorList>
            <person name="Varghese N."/>
            <person name="Submissions S."/>
        </authorList>
    </citation>
    <scope>NUCLEOTIDE SEQUENCE [LARGE SCALE GENOMIC DNA]</scope>
    <source>
        <strain evidence="3">LNB2</strain>
    </source>
</reference>
<accession>A0A239F566</accession>
<dbReference type="AlphaFoldDB" id="A0A239F566"/>
<keyword evidence="3" id="KW-1185">Reference proteome</keyword>
<evidence type="ECO:0000313" key="2">
    <source>
        <dbReference type="EMBL" id="SNS52046.1"/>
    </source>
</evidence>
<evidence type="ECO:0000313" key="3">
    <source>
        <dbReference type="Proteomes" id="UP000198281"/>
    </source>
</evidence>
<protein>
    <recommendedName>
        <fullName evidence="4">DUF2721 domain-containing protein</fullName>
    </recommendedName>
</protein>
<dbReference type="Pfam" id="PF11026">
    <property type="entry name" value="DUF2721"/>
    <property type="match status" value="1"/>
</dbReference>
<name>A0A239F566_9SPHN</name>
<evidence type="ECO:0000256" key="1">
    <source>
        <dbReference type="SAM" id="Phobius"/>
    </source>
</evidence>
<organism evidence="2 3">
    <name type="scientific">Edaphosphingomonas laterariae</name>
    <dbReference type="NCBI Taxonomy" id="861865"/>
    <lineage>
        <taxon>Bacteria</taxon>
        <taxon>Pseudomonadati</taxon>
        <taxon>Pseudomonadota</taxon>
        <taxon>Alphaproteobacteria</taxon>
        <taxon>Sphingomonadales</taxon>
        <taxon>Rhizorhabdaceae</taxon>
        <taxon>Edaphosphingomonas</taxon>
    </lineage>
</organism>
<feature type="transmembrane region" description="Helical" evidence="1">
    <location>
        <begin position="12"/>
        <end position="36"/>
    </location>
</feature>
<dbReference type="EMBL" id="FZOS01000008">
    <property type="protein sequence ID" value="SNS52046.1"/>
    <property type="molecule type" value="Genomic_DNA"/>
</dbReference>
<evidence type="ECO:0008006" key="4">
    <source>
        <dbReference type="Google" id="ProtNLM"/>
    </source>
</evidence>
<sequence length="161" mass="17741">MPPIPELRASEIAHTIQLAIAPVFLLAGIGSILNVLAGRLARVVDRARQLAREFTPADHPDHAAQVHELRLLDKRIMLANWAIFLCTASAALICAVVAGLFIADLTSLGFARSMAVGFVIAMLLLIAGLGLFLIEVRFALATIRVREELLEQRTQRRSWRR</sequence>
<dbReference type="Proteomes" id="UP000198281">
    <property type="component" value="Unassembled WGS sequence"/>
</dbReference>
<dbReference type="InterPro" id="IPR021279">
    <property type="entry name" value="DUF2721"/>
</dbReference>
<proteinExistence type="predicted"/>
<dbReference type="OrthoDB" id="5396182at2"/>
<keyword evidence="1" id="KW-0812">Transmembrane</keyword>